<dbReference type="SUPFAM" id="SSF53254">
    <property type="entry name" value="Phosphoglycerate mutase-like"/>
    <property type="match status" value="1"/>
</dbReference>
<dbReference type="RefSeq" id="XP_005712162.1">
    <property type="nucleotide sequence ID" value="XM_005712105.1"/>
</dbReference>
<dbReference type="Gene3D" id="3.40.50.1240">
    <property type="entry name" value="Phosphoglycerate mutase-like"/>
    <property type="match status" value="1"/>
</dbReference>
<dbReference type="InterPro" id="IPR013078">
    <property type="entry name" value="His_Pase_superF_clade-1"/>
</dbReference>
<dbReference type="GO" id="GO:0005737">
    <property type="term" value="C:cytoplasm"/>
    <property type="evidence" value="ECO:0007669"/>
    <property type="project" value="TreeGrafter"/>
</dbReference>
<dbReference type="Gramene" id="CDF32497">
    <property type="protein sequence ID" value="CDF32497"/>
    <property type="gene ID" value="CHC_T00008194001"/>
</dbReference>
<keyword evidence="4" id="KW-1185">Reference proteome</keyword>
<dbReference type="GO" id="GO:0016791">
    <property type="term" value="F:phosphatase activity"/>
    <property type="evidence" value="ECO:0007669"/>
    <property type="project" value="TreeGrafter"/>
</dbReference>
<evidence type="ECO:0000256" key="1">
    <source>
        <dbReference type="ARBA" id="ARBA00023152"/>
    </source>
</evidence>
<dbReference type="PANTHER" id="PTHR48100">
    <property type="entry name" value="BROAD-SPECIFICITY PHOSPHATASE YOR283W-RELATED"/>
    <property type="match status" value="1"/>
</dbReference>
<dbReference type="InterPro" id="IPR050275">
    <property type="entry name" value="PGM_Phosphatase"/>
</dbReference>
<dbReference type="InterPro" id="IPR029033">
    <property type="entry name" value="His_PPase_superfam"/>
</dbReference>
<gene>
    <name evidence="3" type="ORF">CHC_T00008194001</name>
</gene>
<evidence type="ECO:0000313" key="3">
    <source>
        <dbReference type="EMBL" id="CDF32497.1"/>
    </source>
</evidence>
<evidence type="ECO:0000256" key="2">
    <source>
        <dbReference type="ARBA" id="ARBA00023235"/>
    </source>
</evidence>
<sequence length="496" mass="56641">MTGSKATTADSNNRVLAGYRPPLSWDLYVLFSPHRYVSHDHFFLSSIIASYAAPSPHLSLSLPQVTLGMSFPHYPTNASQPYYHYMYNCLPHQPAAYPHPQNSNYGWPASNNLAFNHPNHPHHPYTHILHYFHVPSPANPGHSAYAPYNQQHFAAPHQYVQPPTPHRFEQPHPPDYQHYQRRPSHRHMDRYVAQARAGSRLPLKTIYLVRHGESTHNAQSHSYRRVGFNDASYLDAPLTQLGGGQAARLVHHLPTLDIELVVASPLRRATQTCFIATEKMPQPLLPLIHPLCIERLATAGDIGSPVSVLEQKYRYLDYSRLSPEDSWWWSPVGAQSRGQMESLKLLWKYQGSNRGMEPKDHFMKRVNDFRLWLLQRPETTIIVFSHGAFFRAQMLVVAFTSTDSIALSVLRFHETWCACSTLSNGQYTTRPETLSISCTLACPTFLAHASARKSKPFWIFENIVQPEARTYKACQWSNGCEDASRREKQYYGSQQS</sequence>
<dbReference type="CDD" id="cd07067">
    <property type="entry name" value="HP_PGM_like"/>
    <property type="match status" value="1"/>
</dbReference>
<evidence type="ECO:0000313" key="4">
    <source>
        <dbReference type="Proteomes" id="UP000012073"/>
    </source>
</evidence>
<dbReference type="InterPro" id="IPR001345">
    <property type="entry name" value="PG/BPGM_mutase_AS"/>
</dbReference>
<protein>
    <submittedName>
        <fullName evidence="3">Uncharacterized protein</fullName>
    </submittedName>
</protein>
<dbReference type="AlphaFoldDB" id="R7Q1Q2"/>
<accession>R7Q1Q2</accession>
<name>R7Q1Q2_CHOCR</name>
<dbReference type="PANTHER" id="PTHR48100:SF1">
    <property type="entry name" value="HISTIDINE PHOSPHATASE FAMILY PROTEIN-RELATED"/>
    <property type="match status" value="1"/>
</dbReference>
<keyword evidence="1" id="KW-0324">Glycolysis</keyword>
<reference evidence="4" key="1">
    <citation type="journal article" date="2013" name="Proc. Natl. Acad. Sci. U.S.A.">
        <title>Genome structure and metabolic features in the red seaweed Chondrus crispus shed light on evolution of the Archaeplastida.</title>
        <authorList>
            <person name="Collen J."/>
            <person name="Porcel B."/>
            <person name="Carre W."/>
            <person name="Ball S.G."/>
            <person name="Chaparro C."/>
            <person name="Tonon T."/>
            <person name="Barbeyron T."/>
            <person name="Michel G."/>
            <person name="Noel B."/>
            <person name="Valentin K."/>
            <person name="Elias M."/>
            <person name="Artiguenave F."/>
            <person name="Arun A."/>
            <person name="Aury J.M."/>
            <person name="Barbosa-Neto J.F."/>
            <person name="Bothwell J.H."/>
            <person name="Bouget F.Y."/>
            <person name="Brillet L."/>
            <person name="Cabello-Hurtado F."/>
            <person name="Capella-Gutierrez S."/>
            <person name="Charrier B."/>
            <person name="Cladiere L."/>
            <person name="Cock J.M."/>
            <person name="Coelho S.M."/>
            <person name="Colleoni C."/>
            <person name="Czjzek M."/>
            <person name="Da Silva C."/>
            <person name="Delage L."/>
            <person name="Denoeud F."/>
            <person name="Deschamps P."/>
            <person name="Dittami S.M."/>
            <person name="Gabaldon T."/>
            <person name="Gachon C.M."/>
            <person name="Groisillier A."/>
            <person name="Herve C."/>
            <person name="Jabbari K."/>
            <person name="Katinka M."/>
            <person name="Kloareg B."/>
            <person name="Kowalczyk N."/>
            <person name="Labadie K."/>
            <person name="Leblanc C."/>
            <person name="Lopez P.J."/>
            <person name="McLachlan D.H."/>
            <person name="Meslet-Cladiere L."/>
            <person name="Moustafa A."/>
            <person name="Nehr Z."/>
            <person name="Nyvall Collen P."/>
            <person name="Panaud O."/>
            <person name="Partensky F."/>
            <person name="Poulain J."/>
            <person name="Rensing S.A."/>
            <person name="Rousvoal S."/>
            <person name="Samson G."/>
            <person name="Symeonidi A."/>
            <person name="Weissenbach J."/>
            <person name="Zambounis A."/>
            <person name="Wincker P."/>
            <person name="Boyen C."/>
        </authorList>
    </citation>
    <scope>NUCLEOTIDE SEQUENCE [LARGE SCALE GENOMIC DNA]</scope>
    <source>
        <strain evidence="4">cv. Stackhouse</strain>
    </source>
</reference>
<dbReference type="Proteomes" id="UP000012073">
    <property type="component" value="Unassembled WGS sequence"/>
</dbReference>
<dbReference type="OrthoDB" id="496981at2759"/>
<keyword evidence="2" id="KW-0413">Isomerase</keyword>
<organism evidence="3 4">
    <name type="scientific">Chondrus crispus</name>
    <name type="common">Carrageen Irish moss</name>
    <name type="synonym">Polymorpha crispa</name>
    <dbReference type="NCBI Taxonomy" id="2769"/>
    <lineage>
        <taxon>Eukaryota</taxon>
        <taxon>Rhodophyta</taxon>
        <taxon>Florideophyceae</taxon>
        <taxon>Rhodymeniophycidae</taxon>
        <taxon>Gigartinales</taxon>
        <taxon>Gigartinaceae</taxon>
        <taxon>Chondrus</taxon>
    </lineage>
</organism>
<dbReference type="PROSITE" id="PS00175">
    <property type="entry name" value="PG_MUTASE"/>
    <property type="match status" value="1"/>
</dbReference>
<dbReference type="Pfam" id="PF00300">
    <property type="entry name" value="His_Phos_1"/>
    <property type="match status" value="1"/>
</dbReference>
<dbReference type="SMART" id="SM00855">
    <property type="entry name" value="PGAM"/>
    <property type="match status" value="1"/>
</dbReference>
<dbReference type="KEGG" id="ccp:CHC_T00008194001"/>
<proteinExistence type="predicted"/>
<dbReference type="GeneID" id="17319873"/>
<dbReference type="EMBL" id="HG001508">
    <property type="protein sequence ID" value="CDF32497.1"/>
    <property type="molecule type" value="Genomic_DNA"/>
</dbReference>